<dbReference type="Gene3D" id="3.90.1150.10">
    <property type="entry name" value="Aspartate Aminotransferase, domain 1"/>
    <property type="match status" value="1"/>
</dbReference>
<dbReference type="SUPFAM" id="SSF53383">
    <property type="entry name" value="PLP-dependent transferases"/>
    <property type="match status" value="1"/>
</dbReference>
<evidence type="ECO:0000313" key="7">
    <source>
        <dbReference type="Proteomes" id="UP001059617"/>
    </source>
</evidence>
<dbReference type="EMBL" id="CP073720">
    <property type="protein sequence ID" value="UWP78543.1"/>
    <property type="molecule type" value="Genomic_DNA"/>
</dbReference>
<dbReference type="Pfam" id="PF00155">
    <property type="entry name" value="Aminotran_1_2"/>
    <property type="match status" value="1"/>
</dbReference>
<evidence type="ECO:0000256" key="1">
    <source>
        <dbReference type="ARBA" id="ARBA00001933"/>
    </source>
</evidence>
<dbReference type="InterPro" id="IPR050859">
    <property type="entry name" value="Class-I_PLP-dep_aminotransf"/>
</dbReference>
<reference evidence="6" key="1">
    <citation type="submission" date="2021-04" db="EMBL/GenBank/DDBJ databases">
        <authorList>
            <person name="Hartkoorn R.C."/>
            <person name="Beaudoing E."/>
            <person name="Hot D."/>
        </authorList>
    </citation>
    <scope>NUCLEOTIDE SEQUENCE</scope>
    <source>
        <strain evidence="6">NRRL B-16292</strain>
    </source>
</reference>
<evidence type="ECO:0000259" key="5">
    <source>
        <dbReference type="Pfam" id="PF00155"/>
    </source>
</evidence>
<dbReference type="InterPro" id="IPR004839">
    <property type="entry name" value="Aminotransferase_I/II_large"/>
</dbReference>
<gene>
    <name evidence="6" type="ORF">Dfulv_25515</name>
</gene>
<comment type="cofactor">
    <cofactor evidence="1">
        <name>pyridoxal 5'-phosphate</name>
        <dbReference type="ChEBI" id="CHEBI:597326"/>
    </cofactor>
</comment>
<evidence type="ECO:0000256" key="4">
    <source>
        <dbReference type="ARBA" id="ARBA00022898"/>
    </source>
</evidence>
<accession>A0ABY5VLT3</accession>
<dbReference type="Gene3D" id="3.40.640.10">
    <property type="entry name" value="Type I PLP-dependent aspartate aminotransferase-like (Major domain)"/>
    <property type="match status" value="1"/>
</dbReference>
<dbReference type="InterPro" id="IPR015422">
    <property type="entry name" value="PyrdxlP-dep_Trfase_small"/>
</dbReference>
<keyword evidence="2 6" id="KW-0032">Aminotransferase</keyword>
<dbReference type="GO" id="GO:0008483">
    <property type="term" value="F:transaminase activity"/>
    <property type="evidence" value="ECO:0007669"/>
    <property type="project" value="UniProtKB-KW"/>
</dbReference>
<keyword evidence="7" id="KW-1185">Reference proteome</keyword>
<dbReference type="InterPro" id="IPR015421">
    <property type="entry name" value="PyrdxlP-dep_Trfase_major"/>
</dbReference>
<evidence type="ECO:0000256" key="3">
    <source>
        <dbReference type="ARBA" id="ARBA00022679"/>
    </source>
</evidence>
<dbReference type="PANTHER" id="PTHR42790">
    <property type="entry name" value="AMINOTRANSFERASE"/>
    <property type="match status" value="1"/>
</dbReference>
<keyword evidence="4" id="KW-0663">Pyridoxal phosphate</keyword>
<sequence length="393" mass="40798">MTGSGGHMAAVAGPTIQYVARAGILDLGWGHPHPAALPVDEWGEATAAALREHGWRGLTYGYAAGPGELVDWLCAHLAGTDGRGPRPAEVFVTAGASHALELVSSLLVSPGDTVLVDTPTYHLALRVLADRRADLVGVPFTDPAAVAETVSRLRGAGRTVRLGYVVPTFANPTGASLPADRRRELLAVAAAYDLLVIEDDTYRELSYAGPAPASLWSADHGGRVVRIGSFAKTVAPGLRLGWLTGPPELVGALADRGYVDSGGGVNHTVALTMATFGASGGYARHLARGLSRYSSQRDALVAALRAEGLDPPLPDGGWFVWLPLPDGLTASALLPRAEAAGVSFMCGRRFHAGGGPDGHVRLSYSMLGPGELAEAARRLATAVRGLSPRPAAR</sequence>
<reference evidence="6" key="2">
    <citation type="submission" date="2022-09" db="EMBL/GenBank/DDBJ databases">
        <title>Biosynthetic gene clusters of Dactylosporangioum fulvum.</title>
        <authorList>
            <person name="Caradec T."/>
        </authorList>
    </citation>
    <scope>NUCLEOTIDE SEQUENCE</scope>
    <source>
        <strain evidence="6">NRRL B-16292</strain>
    </source>
</reference>
<name>A0ABY5VLT3_9ACTN</name>
<dbReference type="PANTHER" id="PTHR42790:SF19">
    <property type="entry name" value="KYNURENINE_ALPHA-AMINOADIPATE AMINOTRANSFERASE, MITOCHONDRIAL"/>
    <property type="match status" value="1"/>
</dbReference>
<organism evidence="6 7">
    <name type="scientific">Dactylosporangium fulvum</name>
    <dbReference type="NCBI Taxonomy" id="53359"/>
    <lineage>
        <taxon>Bacteria</taxon>
        <taxon>Bacillati</taxon>
        <taxon>Actinomycetota</taxon>
        <taxon>Actinomycetes</taxon>
        <taxon>Micromonosporales</taxon>
        <taxon>Micromonosporaceae</taxon>
        <taxon>Dactylosporangium</taxon>
    </lineage>
</organism>
<proteinExistence type="predicted"/>
<dbReference type="RefSeq" id="WP_259855763.1">
    <property type="nucleotide sequence ID" value="NZ_BAAAST010000142.1"/>
</dbReference>
<dbReference type="Proteomes" id="UP001059617">
    <property type="component" value="Chromosome"/>
</dbReference>
<protein>
    <submittedName>
        <fullName evidence="6">PLP-dependent aminotransferase family protein</fullName>
    </submittedName>
</protein>
<keyword evidence="3" id="KW-0808">Transferase</keyword>
<evidence type="ECO:0000313" key="6">
    <source>
        <dbReference type="EMBL" id="UWP78543.1"/>
    </source>
</evidence>
<evidence type="ECO:0000256" key="2">
    <source>
        <dbReference type="ARBA" id="ARBA00022576"/>
    </source>
</evidence>
<dbReference type="CDD" id="cd00609">
    <property type="entry name" value="AAT_like"/>
    <property type="match status" value="1"/>
</dbReference>
<dbReference type="InterPro" id="IPR015424">
    <property type="entry name" value="PyrdxlP-dep_Trfase"/>
</dbReference>
<feature type="domain" description="Aminotransferase class I/classII large" evidence="5">
    <location>
        <begin position="38"/>
        <end position="379"/>
    </location>
</feature>